<accession>A0A9P0ERB4</accession>
<organism evidence="1 2">
    <name type="scientific">Clonostachys solani</name>
    <dbReference type="NCBI Taxonomy" id="160281"/>
    <lineage>
        <taxon>Eukaryota</taxon>
        <taxon>Fungi</taxon>
        <taxon>Dikarya</taxon>
        <taxon>Ascomycota</taxon>
        <taxon>Pezizomycotina</taxon>
        <taxon>Sordariomycetes</taxon>
        <taxon>Hypocreomycetidae</taxon>
        <taxon>Hypocreales</taxon>
        <taxon>Bionectriaceae</taxon>
        <taxon>Clonostachys</taxon>
    </lineage>
</organism>
<protein>
    <submittedName>
        <fullName evidence="1">Uncharacterized protein</fullName>
    </submittedName>
</protein>
<dbReference type="AlphaFoldDB" id="A0A9P0ERB4"/>
<reference evidence="1 2" key="2">
    <citation type="submission" date="2021-10" db="EMBL/GenBank/DDBJ databases">
        <authorList>
            <person name="Piombo E."/>
        </authorList>
    </citation>
    <scope>NUCLEOTIDE SEQUENCE [LARGE SCALE GENOMIC DNA]</scope>
</reference>
<feature type="non-terminal residue" evidence="1">
    <location>
        <position position="105"/>
    </location>
</feature>
<gene>
    <name evidence="1" type="ORF">CSOL1703_00008597</name>
</gene>
<dbReference type="EMBL" id="CABFOC020000082">
    <property type="protein sequence ID" value="CAH0058119.1"/>
    <property type="molecule type" value="Genomic_DNA"/>
</dbReference>
<sequence>IRLRLNKNYFIGYYKDTNNLFHLIRYLAVKRAAGLKLRILQNLAYILTTLSPSYYHTSGKLYNYKYRLNNILKSNLYYIVEPLADQVLSNNIKITKERFSIPFFI</sequence>
<comment type="caution">
    <text evidence="1">The sequence shown here is derived from an EMBL/GenBank/DDBJ whole genome shotgun (WGS) entry which is preliminary data.</text>
</comment>
<evidence type="ECO:0000313" key="1">
    <source>
        <dbReference type="EMBL" id="CAH0058119.1"/>
    </source>
</evidence>
<reference evidence="2" key="1">
    <citation type="submission" date="2019-06" db="EMBL/GenBank/DDBJ databases">
        <authorList>
            <person name="Broberg M."/>
        </authorList>
    </citation>
    <scope>NUCLEOTIDE SEQUENCE [LARGE SCALE GENOMIC DNA]</scope>
</reference>
<dbReference type="Proteomes" id="UP000775872">
    <property type="component" value="Unassembled WGS sequence"/>
</dbReference>
<proteinExistence type="predicted"/>
<feature type="non-terminal residue" evidence="1">
    <location>
        <position position="1"/>
    </location>
</feature>
<keyword evidence="2" id="KW-1185">Reference proteome</keyword>
<name>A0A9P0ERB4_9HYPO</name>
<evidence type="ECO:0000313" key="2">
    <source>
        <dbReference type="Proteomes" id="UP000775872"/>
    </source>
</evidence>